<keyword evidence="1" id="KW-0238">DNA-binding</keyword>
<protein>
    <recommendedName>
        <fullName evidence="2">AraC-type arabinose-binding/dimerisation domain-containing protein</fullName>
    </recommendedName>
</protein>
<reference evidence="3 4" key="1">
    <citation type="submission" date="2021-06" db="EMBL/GenBank/DDBJ databases">
        <authorList>
            <person name="Criscuolo A."/>
        </authorList>
    </citation>
    <scope>NUCLEOTIDE SEQUENCE [LARGE SCALE GENOMIC DNA]</scope>
    <source>
        <strain evidence="4">CIP 111802</strain>
    </source>
</reference>
<dbReference type="Proteomes" id="UP000730618">
    <property type="component" value="Unassembled WGS sequence"/>
</dbReference>
<proteinExistence type="predicted"/>
<evidence type="ECO:0000256" key="1">
    <source>
        <dbReference type="ARBA" id="ARBA00023125"/>
    </source>
</evidence>
<evidence type="ECO:0000313" key="3">
    <source>
        <dbReference type="EMBL" id="CAG7617169.1"/>
    </source>
</evidence>
<dbReference type="InterPro" id="IPR003313">
    <property type="entry name" value="AraC-bd"/>
</dbReference>
<dbReference type="RefSeq" id="WP_218096743.1">
    <property type="nucleotide sequence ID" value="NZ_CAJVCE010000001.1"/>
</dbReference>
<evidence type="ECO:0000313" key="4">
    <source>
        <dbReference type="Proteomes" id="UP000730618"/>
    </source>
</evidence>
<dbReference type="Pfam" id="PF02311">
    <property type="entry name" value="AraC_binding"/>
    <property type="match status" value="1"/>
</dbReference>
<dbReference type="InterPro" id="IPR045383">
    <property type="entry name" value="DUF6528"/>
</dbReference>
<comment type="caution">
    <text evidence="3">The sequence shown here is derived from an EMBL/GenBank/DDBJ whole genome shotgun (WGS) entry which is preliminary data.</text>
</comment>
<gene>
    <name evidence="3" type="ORF">PAECIP111802_00374</name>
</gene>
<feature type="domain" description="AraC-type arabinose-binding/dimerisation" evidence="2">
    <location>
        <begin position="49"/>
        <end position="138"/>
    </location>
</feature>
<dbReference type="Pfam" id="PF20138">
    <property type="entry name" value="DUF6528"/>
    <property type="match status" value="1"/>
</dbReference>
<accession>A0ABM8VAQ0</accession>
<keyword evidence="4" id="KW-1185">Reference proteome</keyword>
<dbReference type="EMBL" id="CAJVCE010000001">
    <property type="protein sequence ID" value="CAG7617169.1"/>
    <property type="molecule type" value="Genomic_DNA"/>
</dbReference>
<name>A0ABM8VAQ0_9BACL</name>
<sequence length="267" mass="30863">MTESRHYYYHFRHSPSELSKHLAFYIHAMGWVAYPRTFSTVRKADSFYGYQLQYVSRGKGFFIWIGTKYHVGPDDLLFFDLTQEHAYYSDPEDPWELVWIHLGGEQAKMYLSLLEHRKSPIIRMGKNELIKHWCQDLIYLFSLRPIGLELMAALAITRMLTEISVASMSGDSEKDGSRPSQLASAHGVQWDPKNQLLWAPGYEYLVSLEVGGTDDNPTLCEKVKVALPTAGGRDLQPVYGDTDRLWVTTNKTVYQYIKFTNTFDIHF</sequence>
<evidence type="ECO:0000259" key="2">
    <source>
        <dbReference type="Pfam" id="PF02311"/>
    </source>
</evidence>
<organism evidence="3 4">
    <name type="scientific">Paenibacillus allorhizosphaerae</name>
    <dbReference type="NCBI Taxonomy" id="2849866"/>
    <lineage>
        <taxon>Bacteria</taxon>
        <taxon>Bacillati</taxon>
        <taxon>Bacillota</taxon>
        <taxon>Bacilli</taxon>
        <taxon>Bacillales</taxon>
        <taxon>Paenibacillaceae</taxon>
        <taxon>Paenibacillus</taxon>
    </lineage>
</organism>